<dbReference type="AlphaFoldDB" id="A0AA50CQI9"/>
<organism evidence="1 2">
    <name type="scientific">Shinella sumterensis</name>
    <dbReference type="NCBI Taxonomy" id="1967501"/>
    <lineage>
        <taxon>Bacteria</taxon>
        <taxon>Pseudomonadati</taxon>
        <taxon>Pseudomonadota</taxon>
        <taxon>Alphaproteobacteria</taxon>
        <taxon>Hyphomicrobiales</taxon>
        <taxon>Rhizobiaceae</taxon>
        <taxon>Shinella</taxon>
    </lineage>
</organism>
<reference evidence="1 2" key="1">
    <citation type="submission" date="2023-08" db="EMBL/GenBank/DDBJ databases">
        <title>Pathogen: clinical or host-associated sample.</title>
        <authorList>
            <person name="Hergert J."/>
            <person name="Casey R."/>
            <person name="Wagner J."/>
            <person name="Young E.L."/>
            <person name="Oakeson K.F."/>
        </authorList>
    </citation>
    <scope>NUCLEOTIDE SEQUENCE [LARGE SCALE GENOMIC DNA]</scope>
    <source>
        <strain evidence="1 2">1760953</strain>
    </source>
</reference>
<dbReference type="NCBIfam" id="NF047331">
    <property type="entry name" value="phage_HTJ"/>
    <property type="match status" value="1"/>
</dbReference>
<name>A0AA50CQI9_9HYPH</name>
<gene>
    <name evidence="1" type="ORF">Q9313_06215</name>
</gene>
<dbReference type="RefSeq" id="WP_306038271.1">
    <property type="nucleotide sequence ID" value="NZ_CP132302.1"/>
</dbReference>
<keyword evidence="2" id="KW-1185">Reference proteome</keyword>
<dbReference type="Proteomes" id="UP001234585">
    <property type="component" value="Chromosome"/>
</dbReference>
<sequence>MTDYTAQIAAIEEAMAQGARRVLFRSGGTQREVEYHSVGDMIKAIEWMKAKQSPKSNVTLAAF</sequence>
<proteinExistence type="predicted"/>
<evidence type="ECO:0000313" key="2">
    <source>
        <dbReference type="Proteomes" id="UP001234585"/>
    </source>
</evidence>
<dbReference type="EMBL" id="CP132302">
    <property type="protein sequence ID" value="WLR98621.1"/>
    <property type="molecule type" value="Genomic_DNA"/>
</dbReference>
<evidence type="ECO:0000313" key="1">
    <source>
        <dbReference type="EMBL" id="WLR98621.1"/>
    </source>
</evidence>
<protein>
    <submittedName>
        <fullName evidence="1">Uncharacterized protein</fullName>
    </submittedName>
</protein>
<accession>A0AA50CQI9</accession>